<evidence type="ECO:0000313" key="4">
    <source>
        <dbReference type="Proteomes" id="UP001331936"/>
    </source>
</evidence>
<dbReference type="EMBL" id="JAUZMZ010000004">
    <property type="protein sequence ID" value="MEE2030804.1"/>
    <property type="molecule type" value="Genomic_DNA"/>
</dbReference>
<gene>
    <name evidence="3" type="ORF">Q8814_01520</name>
</gene>
<dbReference type="InterPro" id="IPR000073">
    <property type="entry name" value="AB_hydrolase_1"/>
</dbReference>
<evidence type="ECO:0000256" key="1">
    <source>
        <dbReference type="ARBA" id="ARBA00022801"/>
    </source>
</evidence>
<dbReference type="PANTHER" id="PTHR43329">
    <property type="entry name" value="EPOXIDE HYDROLASE"/>
    <property type="match status" value="1"/>
</dbReference>
<evidence type="ECO:0000313" key="3">
    <source>
        <dbReference type="EMBL" id="MEE2030804.1"/>
    </source>
</evidence>
<proteinExistence type="predicted"/>
<protein>
    <submittedName>
        <fullName evidence="3">Alpha/beta fold hydrolase</fullName>
    </submittedName>
</protein>
<dbReference type="SUPFAM" id="SSF53474">
    <property type="entry name" value="alpha/beta-Hydrolases"/>
    <property type="match status" value="1"/>
</dbReference>
<keyword evidence="4" id="KW-1185">Reference proteome</keyword>
<evidence type="ECO:0000259" key="2">
    <source>
        <dbReference type="Pfam" id="PF00561"/>
    </source>
</evidence>
<dbReference type="InterPro" id="IPR029058">
    <property type="entry name" value="AB_hydrolase_fold"/>
</dbReference>
<dbReference type="Proteomes" id="UP001331936">
    <property type="component" value="Unassembled WGS sequence"/>
</dbReference>
<dbReference type="Pfam" id="PF00561">
    <property type="entry name" value="Abhydrolase_1"/>
    <property type="match status" value="1"/>
</dbReference>
<accession>A0ABU7JLS0</accession>
<reference evidence="3 4" key="1">
    <citation type="submission" date="2023-08" db="EMBL/GenBank/DDBJ databases">
        <authorList>
            <person name="Girao M."/>
            <person name="Carvalho M.F."/>
        </authorList>
    </citation>
    <scope>NUCLEOTIDE SEQUENCE [LARGE SCALE GENOMIC DNA]</scope>
    <source>
        <strain evidence="3 4">CC-R104</strain>
    </source>
</reference>
<dbReference type="PRINTS" id="PR00412">
    <property type="entry name" value="EPOXHYDRLASE"/>
</dbReference>
<feature type="domain" description="AB hydrolase-1" evidence="2">
    <location>
        <begin position="27"/>
        <end position="262"/>
    </location>
</feature>
<dbReference type="Gene3D" id="3.40.50.1820">
    <property type="entry name" value="alpha/beta hydrolase"/>
    <property type="match status" value="1"/>
</dbReference>
<dbReference type="InterPro" id="IPR000639">
    <property type="entry name" value="Epox_hydrolase-like"/>
</dbReference>
<keyword evidence="1 3" id="KW-0378">Hydrolase</keyword>
<dbReference type="RefSeq" id="WP_330150231.1">
    <property type="nucleotide sequence ID" value="NZ_JAUZMZ010000004.1"/>
</dbReference>
<organism evidence="3 4">
    <name type="scientific">Rhodococcus chondri</name>
    <dbReference type="NCBI Taxonomy" id="3065941"/>
    <lineage>
        <taxon>Bacteria</taxon>
        <taxon>Bacillati</taxon>
        <taxon>Actinomycetota</taxon>
        <taxon>Actinomycetes</taxon>
        <taxon>Mycobacteriales</taxon>
        <taxon>Nocardiaceae</taxon>
        <taxon>Rhodococcus</taxon>
    </lineage>
</organism>
<name>A0ABU7JLS0_9NOCA</name>
<comment type="caution">
    <text evidence="3">The sequence shown here is derived from an EMBL/GenBank/DDBJ whole genome shotgun (WGS) entry which is preliminary data.</text>
</comment>
<dbReference type="GO" id="GO:0016787">
    <property type="term" value="F:hydrolase activity"/>
    <property type="evidence" value="ECO:0007669"/>
    <property type="project" value="UniProtKB-KW"/>
</dbReference>
<sequence length="280" mass="30817">MGKRIDTVEREGLTFDVRDEGPIDGEPVVLLHGFPQDARSWDAVAARLHEAGYRTIAPDQRGYSPRARPGRRRDYRIPALVDDIVALVGAIGGGPVHLVGHDWGAVVAWVVAARRPDLVRTLTAVSVPHPAAFMRAMVTSPQLLKSWYILAFQLPWIPEMLLSNDAVTRFVLRRSGQPPETAERDAARMADASAVRGGVNWYRALFFADPRETVGRVRVPTLMVWSDGDIALTRAGADGTGKYVSAPYRLEVLEGVSHWIPDEVPDELGRLIVEHAGVHS</sequence>